<dbReference type="SUPFAM" id="SSF53697">
    <property type="entry name" value="SIS domain"/>
    <property type="match status" value="1"/>
</dbReference>
<name>A0A3P3XNJ7_9SPIR</name>
<evidence type="ECO:0000256" key="1">
    <source>
        <dbReference type="ARBA" id="ARBA00023015"/>
    </source>
</evidence>
<dbReference type="InterPro" id="IPR047640">
    <property type="entry name" value="RpiR-like"/>
</dbReference>
<dbReference type="CDD" id="cd05013">
    <property type="entry name" value="SIS_RpiR"/>
    <property type="match status" value="1"/>
</dbReference>
<reference evidence="6" key="1">
    <citation type="submission" date="2017-02" db="EMBL/GenBank/DDBJ databases">
        <authorList>
            <person name="Regsiter A."/>
            <person name="William W."/>
        </authorList>
    </citation>
    <scope>NUCLEOTIDE SEQUENCE</scope>
    <source>
        <strain evidence="6">BdmA 4</strain>
    </source>
</reference>
<feature type="domain" description="HTH rpiR-type" evidence="4">
    <location>
        <begin position="10"/>
        <end position="87"/>
    </location>
</feature>
<protein>
    <submittedName>
        <fullName evidence="6">Transcriptional regulator, RpiR family</fullName>
    </submittedName>
</protein>
<dbReference type="AlphaFoldDB" id="A0A3P3XNJ7"/>
<evidence type="ECO:0000256" key="3">
    <source>
        <dbReference type="ARBA" id="ARBA00023163"/>
    </source>
</evidence>
<dbReference type="GO" id="GO:0003677">
    <property type="term" value="F:DNA binding"/>
    <property type="evidence" value="ECO:0007669"/>
    <property type="project" value="UniProtKB-KW"/>
</dbReference>
<dbReference type="GO" id="GO:0003700">
    <property type="term" value="F:DNA-binding transcription factor activity"/>
    <property type="evidence" value="ECO:0007669"/>
    <property type="project" value="InterPro"/>
</dbReference>
<dbReference type="GO" id="GO:1901135">
    <property type="term" value="P:carbohydrate derivative metabolic process"/>
    <property type="evidence" value="ECO:0007669"/>
    <property type="project" value="InterPro"/>
</dbReference>
<dbReference type="PROSITE" id="PS51464">
    <property type="entry name" value="SIS"/>
    <property type="match status" value="1"/>
</dbReference>
<dbReference type="GO" id="GO:0097367">
    <property type="term" value="F:carbohydrate derivative binding"/>
    <property type="evidence" value="ECO:0007669"/>
    <property type="project" value="InterPro"/>
</dbReference>
<proteinExistence type="predicted"/>
<sequence length="291" mass="31926">MTASARSIPVDILAEIKLSLNTLPPLQQQIASFIIEHPQDVVRMSISHLAMQTGAKSEASIVKFYRSLGFSGYHDFKVTLATQIAGSSFHRPDMTTEIQVHDDVSSIRKKIFISSMHVLEENNNTIDDEVLEKTVDILEQAKRVIILGYGTSAVAAYDLFVKLSRLGIDCHFSLDAHVNALTLAEPREGDVVFAISYSGESRDVVLQAEQVRGTAKIIALTGEVDSPLAEIANVCIAVKSFETAYRIDAMVSRMVQITIIDILFTALAIRGGDAALARLTRSRQGISFLKF</sequence>
<dbReference type="PANTHER" id="PTHR30514:SF1">
    <property type="entry name" value="HTH-TYPE TRANSCRIPTIONAL REGULATOR HEXR-RELATED"/>
    <property type="match status" value="1"/>
</dbReference>
<dbReference type="InterPro" id="IPR000281">
    <property type="entry name" value="HTH_RpiR"/>
</dbReference>
<evidence type="ECO:0000256" key="2">
    <source>
        <dbReference type="ARBA" id="ARBA00023125"/>
    </source>
</evidence>
<dbReference type="InterPro" id="IPR035472">
    <property type="entry name" value="RpiR-like_SIS"/>
</dbReference>
<evidence type="ECO:0000259" key="5">
    <source>
        <dbReference type="PROSITE" id="PS51464"/>
    </source>
</evidence>
<keyword evidence="2" id="KW-0238">DNA-binding</keyword>
<dbReference type="Gene3D" id="1.10.10.10">
    <property type="entry name" value="Winged helix-like DNA-binding domain superfamily/Winged helix DNA-binding domain"/>
    <property type="match status" value="1"/>
</dbReference>
<evidence type="ECO:0000259" key="4">
    <source>
        <dbReference type="PROSITE" id="PS51071"/>
    </source>
</evidence>
<dbReference type="PROSITE" id="PS51071">
    <property type="entry name" value="HTH_RPIR"/>
    <property type="match status" value="1"/>
</dbReference>
<dbReference type="PANTHER" id="PTHR30514">
    <property type="entry name" value="GLUCOKINASE"/>
    <property type="match status" value="1"/>
</dbReference>
<dbReference type="EMBL" id="FWDO01000004">
    <property type="protein sequence ID" value="SLM17856.1"/>
    <property type="molecule type" value="Genomic_DNA"/>
</dbReference>
<keyword evidence="1" id="KW-0805">Transcription regulation</keyword>
<organism evidence="6">
    <name type="scientific">uncultured spirochete</name>
    <dbReference type="NCBI Taxonomy" id="156406"/>
    <lineage>
        <taxon>Bacteria</taxon>
        <taxon>Pseudomonadati</taxon>
        <taxon>Spirochaetota</taxon>
        <taxon>Spirochaetia</taxon>
        <taxon>Spirochaetales</taxon>
        <taxon>environmental samples</taxon>
    </lineage>
</organism>
<dbReference type="Pfam" id="PF01418">
    <property type="entry name" value="HTH_6"/>
    <property type="match status" value="1"/>
</dbReference>
<dbReference type="Pfam" id="PF01380">
    <property type="entry name" value="SIS"/>
    <property type="match status" value="1"/>
</dbReference>
<evidence type="ECO:0000313" key="6">
    <source>
        <dbReference type="EMBL" id="SLM17856.1"/>
    </source>
</evidence>
<dbReference type="InterPro" id="IPR009057">
    <property type="entry name" value="Homeodomain-like_sf"/>
</dbReference>
<dbReference type="Gene3D" id="3.40.50.10490">
    <property type="entry name" value="Glucose-6-phosphate isomerase like protein, domain 1"/>
    <property type="match status" value="1"/>
</dbReference>
<keyword evidence="3" id="KW-0804">Transcription</keyword>
<feature type="domain" description="SIS" evidence="5">
    <location>
        <begin position="134"/>
        <end position="273"/>
    </location>
</feature>
<gene>
    <name evidence="6" type="ORF">SPIRO4BDMA_40425</name>
</gene>
<dbReference type="SUPFAM" id="SSF46689">
    <property type="entry name" value="Homeodomain-like"/>
    <property type="match status" value="1"/>
</dbReference>
<accession>A0A3P3XNJ7</accession>
<dbReference type="InterPro" id="IPR046348">
    <property type="entry name" value="SIS_dom_sf"/>
</dbReference>
<dbReference type="InterPro" id="IPR001347">
    <property type="entry name" value="SIS_dom"/>
</dbReference>
<dbReference type="InterPro" id="IPR036388">
    <property type="entry name" value="WH-like_DNA-bd_sf"/>
</dbReference>